<evidence type="ECO:0000259" key="3">
    <source>
        <dbReference type="Pfam" id="PF19278"/>
    </source>
</evidence>
<feature type="domain" description="Hydantoinase A/oxoprolinase" evidence="1">
    <location>
        <begin position="202"/>
        <end position="495"/>
    </location>
</feature>
<feature type="domain" description="Acetophenone carboxylase-like C-terminal" evidence="3">
    <location>
        <begin position="514"/>
        <end position="678"/>
    </location>
</feature>
<proteinExistence type="predicted"/>
<reference evidence="5" key="1">
    <citation type="journal article" date="2019" name="Int. J. Syst. Evol. Microbiol.">
        <title>The Global Catalogue of Microorganisms (GCM) 10K type strain sequencing project: providing services to taxonomists for standard genome sequencing and annotation.</title>
        <authorList>
            <consortium name="The Broad Institute Genomics Platform"/>
            <consortium name="The Broad Institute Genome Sequencing Center for Infectious Disease"/>
            <person name="Wu L."/>
            <person name="Ma J."/>
        </authorList>
    </citation>
    <scope>NUCLEOTIDE SEQUENCE [LARGE SCALE GENOMIC DNA]</scope>
    <source>
        <strain evidence="5">NBRC 102520</strain>
    </source>
</reference>
<dbReference type="InterPro" id="IPR043129">
    <property type="entry name" value="ATPase_NBD"/>
</dbReference>
<gene>
    <name evidence="4" type="ORF">GCM10007857_73320</name>
</gene>
<dbReference type="InterPro" id="IPR049517">
    <property type="entry name" value="ACX-like_C"/>
</dbReference>
<feature type="domain" description="Hydantoinase/oxoprolinase N-terminal" evidence="2">
    <location>
        <begin position="4"/>
        <end position="181"/>
    </location>
</feature>
<evidence type="ECO:0000259" key="2">
    <source>
        <dbReference type="Pfam" id="PF05378"/>
    </source>
</evidence>
<evidence type="ECO:0000313" key="5">
    <source>
        <dbReference type="Proteomes" id="UP001156905"/>
    </source>
</evidence>
<comment type="caution">
    <text evidence="4">The sequence shown here is derived from an EMBL/GenBank/DDBJ whole genome shotgun (WGS) entry which is preliminary data.</text>
</comment>
<evidence type="ECO:0000259" key="1">
    <source>
        <dbReference type="Pfam" id="PF01968"/>
    </source>
</evidence>
<name>A0ABQ6BEN4_9BRAD</name>
<dbReference type="Pfam" id="PF05378">
    <property type="entry name" value="Hydant_A_N"/>
    <property type="match status" value="1"/>
</dbReference>
<dbReference type="EMBL" id="BSOW01000036">
    <property type="protein sequence ID" value="GLR90617.1"/>
    <property type="molecule type" value="Genomic_DNA"/>
</dbReference>
<dbReference type="Proteomes" id="UP001156905">
    <property type="component" value="Unassembled WGS sequence"/>
</dbReference>
<dbReference type="PANTHER" id="PTHR11365">
    <property type="entry name" value="5-OXOPROLINASE RELATED"/>
    <property type="match status" value="1"/>
</dbReference>
<evidence type="ECO:0000313" key="4">
    <source>
        <dbReference type="EMBL" id="GLR90617.1"/>
    </source>
</evidence>
<dbReference type="InterPro" id="IPR045079">
    <property type="entry name" value="Oxoprolinase-like"/>
</dbReference>
<accession>A0ABQ6BEN4</accession>
<sequence length="688" mass="73278">MAKLAFDTGGTFTDFALLDDKGELHLHKVLSTPANPAEAVVRGVSELLGQFGDVVDLDALQVLGATTVVTNAVLERKGIKTGFISTAGFQDMLRIRNEGRYDLYDLDLKYPDPLVTRANSFGAVERIAADGEVITALEEGTVREIAGRLREEGIKSVAVCLLHAYKYPDHEQRIAALLREEDPDIFVSLSSEVCPEVREFDRASTTVVNAYTRPQMSGHVAHLEREFAARGIDRQVLWMTSSGGLVPSSRAAELPVRLIESGPAAGAVAAAEFGRIAGEGSVLSFDMGGTTAKLCLIPNGEPTVGTDLEVAHYHRFRKGSGFPLKIQSIRMLEIGAGGGSIAAKNPLGLLDVGPRSAGAMPGPAAYQRGGTEPTVTDADILLGYMGTESFVGGSFKVSKDAALAAMTKLASSLDVSVPRCAWGIHDLVNESMSKAAAVHATDLGVDPRSLPMVAFGGAGPVHAYGIARKLGIKRIICPTGAGVTSAIGLLIAPVAVDLSASFPMQVDNWDFAAMDRLLGDLAAEGAEVVRAAGVALETITNTYTVDMRHVGQGHEITVALPDRKLPPKQFHEELLANFYKLYRELFGRIVAGSSVEVITWRLRSSGQKGQVTRPHTRHAAEARKGARAVYFSERNGFVETPVYDHYKLPVGEEIKGPAIVEQRESTAVVGPSGTAHVDINGNLVINIA</sequence>
<protein>
    <submittedName>
        <fullName evidence="4">Methylhydantoinase</fullName>
    </submittedName>
</protein>
<dbReference type="Pfam" id="PF01968">
    <property type="entry name" value="Hydantoinase_A"/>
    <property type="match status" value="1"/>
</dbReference>
<keyword evidence="5" id="KW-1185">Reference proteome</keyword>
<dbReference type="PANTHER" id="PTHR11365:SF23">
    <property type="entry name" value="HYPOTHETICAL 5-OXOPROLINASE (EUROFUNG)-RELATED"/>
    <property type="match status" value="1"/>
</dbReference>
<dbReference type="InterPro" id="IPR008040">
    <property type="entry name" value="Hydant_A_N"/>
</dbReference>
<dbReference type="RefSeq" id="WP_284273591.1">
    <property type="nucleotide sequence ID" value="NZ_BSOW01000036.1"/>
</dbReference>
<dbReference type="Pfam" id="PF19278">
    <property type="entry name" value="Hydant_A_C"/>
    <property type="match status" value="1"/>
</dbReference>
<dbReference type="SUPFAM" id="SSF53067">
    <property type="entry name" value="Actin-like ATPase domain"/>
    <property type="match status" value="1"/>
</dbReference>
<organism evidence="4 5">
    <name type="scientific">Bradyrhizobium iriomotense</name>
    <dbReference type="NCBI Taxonomy" id="441950"/>
    <lineage>
        <taxon>Bacteria</taxon>
        <taxon>Pseudomonadati</taxon>
        <taxon>Pseudomonadota</taxon>
        <taxon>Alphaproteobacteria</taxon>
        <taxon>Hyphomicrobiales</taxon>
        <taxon>Nitrobacteraceae</taxon>
        <taxon>Bradyrhizobium</taxon>
    </lineage>
</organism>
<dbReference type="InterPro" id="IPR002821">
    <property type="entry name" value="Hydantoinase_A"/>
</dbReference>